<feature type="transmembrane region" description="Helical" evidence="1">
    <location>
        <begin position="96"/>
        <end position="122"/>
    </location>
</feature>
<dbReference type="OrthoDB" id="1523883at2759"/>
<comment type="caution">
    <text evidence="2">The sequence shown here is derived from an EMBL/GenBank/DDBJ whole genome shotgun (WGS) entry which is preliminary data.</text>
</comment>
<protein>
    <submittedName>
        <fullName evidence="2">Uncharacterized protein</fullName>
    </submittedName>
</protein>
<reference evidence="2" key="1">
    <citation type="submission" date="2021-10" db="EMBL/GenBank/DDBJ databases">
        <authorList>
            <person name="Piombo E."/>
        </authorList>
    </citation>
    <scope>NUCLEOTIDE SEQUENCE</scope>
</reference>
<gene>
    <name evidence="2" type="ORF">CSOL1703_00008039</name>
</gene>
<name>A0A9N9ZP45_9HYPO</name>
<proteinExistence type="predicted"/>
<dbReference type="AlphaFoldDB" id="A0A9N9ZP45"/>
<feature type="transmembrane region" description="Helical" evidence="1">
    <location>
        <begin position="159"/>
        <end position="175"/>
    </location>
</feature>
<accession>A0A9N9ZP45</accession>
<dbReference type="EMBL" id="CABFOC020000091">
    <property type="protein sequence ID" value="CAH0059006.1"/>
    <property type="molecule type" value="Genomic_DNA"/>
</dbReference>
<keyword evidence="1" id="KW-0812">Transmembrane</keyword>
<evidence type="ECO:0000313" key="3">
    <source>
        <dbReference type="Proteomes" id="UP000775872"/>
    </source>
</evidence>
<evidence type="ECO:0000313" key="2">
    <source>
        <dbReference type="EMBL" id="CAH0059006.1"/>
    </source>
</evidence>
<evidence type="ECO:0000256" key="1">
    <source>
        <dbReference type="SAM" id="Phobius"/>
    </source>
</evidence>
<keyword evidence="1" id="KW-0472">Membrane</keyword>
<dbReference type="Proteomes" id="UP000775872">
    <property type="component" value="Unassembled WGS sequence"/>
</dbReference>
<keyword evidence="1" id="KW-1133">Transmembrane helix</keyword>
<sequence length="176" mass="19106">MASQLLSPRATTLLLTAPLISSSCSLWFSLDQHIFFSSLVRPNVRGADETLPPYFANTFWANLWKVVGLLGVTTWSSVGAIYLARPLLRARGSLPWYAATAALATGHLLFVPLVAPSVAAIIEDRGRQAPEGQKKGKSNSDYMRDWLGVNLVRMVTTDLGAWVCAVVAVTTTFTLP</sequence>
<organism evidence="2 3">
    <name type="scientific">Clonostachys solani</name>
    <dbReference type="NCBI Taxonomy" id="160281"/>
    <lineage>
        <taxon>Eukaryota</taxon>
        <taxon>Fungi</taxon>
        <taxon>Dikarya</taxon>
        <taxon>Ascomycota</taxon>
        <taxon>Pezizomycotina</taxon>
        <taxon>Sordariomycetes</taxon>
        <taxon>Hypocreomycetidae</taxon>
        <taxon>Hypocreales</taxon>
        <taxon>Bionectriaceae</taxon>
        <taxon>Clonostachys</taxon>
    </lineage>
</organism>
<feature type="transmembrane region" description="Helical" evidence="1">
    <location>
        <begin position="63"/>
        <end position="84"/>
    </location>
</feature>
<keyword evidence="3" id="KW-1185">Reference proteome</keyword>